<accession>A0A0D2L5U6</accession>
<keyword evidence="3" id="KW-1185">Reference proteome</keyword>
<dbReference type="OrthoDB" id="550198at2759"/>
<evidence type="ECO:0000256" key="1">
    <source>
        <dbReference type="SAM" id="MobiDB-lite"/>
    </source>
</evidence>
<evidence type="ECO:0000313" key="3">
    <source>
        <dbReference type="Proteomes" id="UP000054498"/>
    </source>
</evidence>
<sequence length="229" mass="23007">MAKEGPLSEQHPKRERLEPGGVSSFERQLLMKPPERPNISAVPRSGVLGRLQDFLPKMQAANHQLEQQLQAGEVTLGDLDIENVEEGGDAPVIEMDLACGLFDIKDGSALAAAERALEAGPLADPGGEDSDSSDDSSSSAGDGDGDDDAAGAGGAGASSSGRGGGGGGDAVMGDAEERSFKGAGGVQLGDGVGCSGGSGEEQGREGAGGASGPGRAKRKQKRKPLIEEV</sequence>
<feature type="region of interest" description="Disordered" evidence="1">
    <location>
        <begin position="116"/>
        <end position="229"/>
    </location>
</feature>
<dbReference type="PANTHER" id="PTHR28674:SF1">
    <property type="entry name" value="NOP PROTEIN CHAPERONE 1"/>
    <property type="match status" value="1"/>
</dbReference>
<feature type="region of interest" description="Disordered" evidence="1">
    <location>
        <begin position="1"/>
        <end position="44"/>
    </location>
</feature>
<dbReference type="Proteomes" id="UP000054498">
    <property type="component" value="Unassembled WGS sequence"/>
</dbReference>
<proteinExistence type="predicted"/>
<gene>
    <name evidence="2" type="ORF">MNEG_5573</name>
</gene>
<feature type="compositionally biased region" description="Gly residues" evidence="1">
    <location>
        <begin position="151"/>
        <end position="170"/>
    </location>
</feature>
<dbReference type="GeneID" id="25738450"/>
<feature type="compositionally biased region" description="Gly residues" evidence="1">
    <location>
        <begin position="182"/>
        <end position="212"/>
    </location>
</feature>
<dbReference type="InterPro" id="IPR027921">
    <property type="entry name" value="NOPCHAP1"/>
</dbReference>
<protein>
    <submittedName>
        <fullName evidence="2">Uncharacterized protein</fullName>
    </submittedName>
</protein>
<dbReference type="GO" id="GO:0000492">
    <property type="term" value="P:box C/D snoRNP assembly"/>
    <property type="evidence" value="ECO:0007669"/>
    <property type="project" value="InterPro"/>
</dbReference>
<dbReference type="AlphaFoldDB" id="A0A0D2L5U6"/>
<organism evidence="2 3">
    <name type="scientific">Monoraphidium neglectum</name>
    <dbReference type="NCBI Taxonomy" id="145388"/>
    <lineage>
        <taxon>Eukaryota</taxon>
        <taxon>Viridiplantae</taxon>
        <taxon>Chlorophyta</taxon>
        <taxon>core chlorophytes</taxon>
        <taxon>Chlorophyceae</taxon>
        <taxon>CS clade</taxon>
        <taxon>Sphaeropleales</taxon>
        <taxon>Selenastraceae</taxon>
        <taxon>Monoraphidium</taxon>
    </lineage>
</organism>
<dbReference type="EMBL" id="KK101060">
    <property type="protein sequence ID" value="KIZ02389.1"/>
    <property type="molecule type" value="Genomic_DNA"/>
</dbReference>
<dbReference type="GO" id="GO:0062064">
    <property type="term" value="F:box C/D methylation guide snoRNP complex binding"/>
    <property type="evidence" value="ECO:0007669"/>
    <property type="project" value="TreeGrafter"/>
</dbReference>
<feature type="compositionally biased region" description="Low complexity" evidence="1">
    <location>
        <begin position="116"/>
        <end position="125"/>
    </location>
</feature>
<reference evidence="2 3" key="1">
    <citation type="journal article" date="2013" name="BMC Genomics">
        <title>Reconstruction of the lipid metabolism for the microalga Monoraphidium neglectum from its genome sequence reveals characteristics suitable for biofuel production.</title>
        <authorList>
            <person name="Bogen C."/>
            <person name="Al-Dilaimi A."/>
            <person name="Albersmeier A."/>
            <person name="Wichmann J."/>
            <person name="Grundmann M."/>
            <person name="Rupp O."/>
            <person name="Lauersen K.J."/>
            <person name="Blifernez-Klassen O."/>
            <person name="Kalinowski J."/>
            <person name="Goesmann A."/>
            <person name="Mussgnug J.H."/>
            <person name="Kruse O."/>
        </authorList>
    </citation>
    <scope>NUCLEOTIDE SEQUENCE [LARGE SCALE GENOMIC DNA]</scope>
    <source>
        <strain evidence="2 3">SAG 48.87</strain>
    </source>
</reference>
<dbReference type="PANTHER" id="PTHR28674">
    <property type="entry name" value="SIMILAR TO DNA SEGMENT, CHR 10, WAYNE STATE UNIVERSITY 102,-EXPRESSED"/>
    <property type="match status" value="1"/>
</dbReference>
<dbReference type="RefSeq" id="XP_013901408.1">
    <property type="nucleotide sequence ID" value="XM_014045954.1"/>
</dbReference>
<dbReference type="KEGG" id="mng:MNEG_5573"/>
<name>A0A0D2L5U6_9CHLO</name>
<dbReference type="STRING" id="145388.A0A0D2L5U6"/>
<evidence type="ECO:0000313" key="2">
    <source>
        <dbReference type="EMBL" id="KIZ02389.1"/>
    </source>
</evidence>
<dbReference type="Pfam" id="PF15370">
    <property type="entry name" value="NOPCHAP1"/>
    <property type="match status" value="1"/>
</dbReference>